<feature type="non-terminal residue" evidence="2">
    <location>
        <position position="1"/>
    </location>
</feature>
<accession>A0A6J3MC93</accession>
<gene>
    <name evidence="2" type="ORF">K489DRAFT_315666</name>
</gene>
<proteinExistence type="predicted"/>
<evidence type="ECO:0008006" key="3">
    <source>
        <dbReference type="Google" id="ProtNLM"/>
    </source>
</evidence>
<dbReference type="OrthoDB" id="3648449at2759"/>
<protein>
    <recommendedName>
        <fullName evidence="3">Hydrophobin</fullName>
    </recommendedName>
</protein>
<dbReference type="AlphaFoldDB" id="A0A6J3MC93"/>
<dbReference type="RefSeq" id="XP_033461483.1">
    <property type="nucleotide sequence ID" value="XM_033601106.1"/>
</dbReference>
<organism evidence="2">
    <name type="scientific">Dissoconium aciculare CBS 342.82</name>
    <dbReference type="NCBI Taxonomy" id="1314786"/>
    <lineage>
        <taxon>Eukaryota</taxon>
        <taxon>Fungi</taxon>
        <taxon>Dikarya</taxon>
        <taxon>Ascomycota</taxon>
        <taxon>Pezizomycotina</taxon>
        <taxon>Dothideomycetes</taxon>
        <taxon>Dothideomycetidae</taxon>
        <taxon>Mycosphaerellales</taxon>
        <taxon>Dissoconiaceae</taxon>
        <taxon>Dissoconium</taxon>
    </lineage>
</organism>
<evidence type="ECO:0000313" key="2">
    <source>
        <dbReference type="RefSeq" id="XP_033461483.1"/>
    </source>
</evidence>
<reference evidence="2" key="1">
    <citation type="submission" date="2020-01" db="EMBL/GenBank/DDBJ databases">
        <authorList>
            <consortium name="DOE Joint Genome Institute"/>
            <person name="Haridas S."/>
            <person name="Albert R."/>
            <person name="Binder M."/>
            <person name="Bloem J."/>
            <person name="Labutti K."/>
            <person name="Salamov A."/>
            <person name="Andreopoulos B."/>
            <person name="Baker S.E."/>
            <person name="Barry K."/>
            <person name="Bills G."/>
            <person name="Bluhm B.H."/>
            <person name="Cannon C."/>
            <person name="Castanera R."/>
            <person name="Culley D.E."/>
            <person name="Daum C."/>
            <person name="Ezra D."/>
            <person name="Gonzalez J.B."/>
            <person name="Henrissat B."/>
            <person name="Kuo A."/>
            <person name="Liang C."/>
            <person name="Lipzen A."/>
            <person name="Lutzoni F."/>
            <person name="Magnuson J."/>
            <person name="Mondo S."/>
            <person name="Nolan M."/>
            <person name="Ohm R."/>
            <person name="Pangilinan J."/>
            <person name="Park H.-J."/>
            <person name="Ramirez L."/>
            <person name="Alfaro M."/>
            <person name="Sun H."/>
            <person name="Tritt A."/>
            <person name="Yoshinaga Y."/>
            <person name="Zwiers L.-H."/>
            <person name="Turgeon B.G."/>
            <person name="Goodwin S.B."/>
            <person name="Spatafora J.W."/>
            <person name="Crous P.W."/>
            <person name="Grigoriev I.V."/>
        </authorList>
    </citation>
    <scope>NUCLEOTIDE SEQUENCE</scope>
    <source>
        <strain evidence="2">CBS 342.82</strain>
    </source>
</reference>
<keyword evidence="1" id="KW-1185">Reference proteome</keyword>
<dbReference type="GeneID" id="54358906"/>
<name>A0A6J3MC93_9PEZI</name>
<sequence>SSCNSGSKISCCDTSGKTEGFLGNILGGSCDLPQLLFAHTNCKADEIFCCPTNQDGFLNLSASCVPITI</sequence>
<dbReference type="Proteomes" id="UP000504637">
    <property type="component" value="Unplaced"/>
</dbReference>
<reference evidence="2" key="2">
    <citation type="submission" date="2020-04" db="EMBL/GenBank/DDBJ databases">
        <authorList>
            <consortium name="NCBI Genome Project"/>
        </authorList>
    </citation>
    <scope>NUCLEOTIDE SEQUENCE</scope>
    <source>
        <strain evidence="2">CBS 342.82</strain>
    </source>
</reference>
<reference evidence="2" key="3">
    <citation type="submission" date="2025-08" db="UniProtKB">
        <authorList>
            <consortium name="RefSeq"/>
        </authorList>
    </citation>
    <scope>IDENTIFICATION</scope>
    <source>
        <strain evidence="2">CBS 342.82</strain>
    </source>
</reference>
<evidence type="ECO:0000313" key="1">
    <source>
        <dbReference type="Proteomes" id="UP000504637"/>
    </source>
</evidence>